<protein>
    <submittedName>
        <fullName evidence="1">6610_t:CDS:1</fullName>
    </submittedName>
</protein>
<keyword evidence="2" id="KW-1185">Reference proteome</keyword>
<gene>
    <name evidence="1" type="ORF">SCALOS_LOCUS6528</name>
</gene>
<evidence type="ECO:0000313" key="2">
    <source>
        <dbReference type="Proteomes" id="UP000789860"/>
    </source>
</evidence>
<feature type="non-terminal residue" evidence="1">
    <location>
        <position position="1"/>
    </location>
</feature>
<accession>A0ACA9MFN6</accession>
<reference evidence="1" key="1">
    <citation type="submission" date="2021-06" db="EMBL/GenBank/DDBJ databases">
        <authorList>
            <person name="Kallberg Y."/>
            <person name="Tangrot J."/>
            <person name="Rosling A."/>
        </authorList>
    </citation>
    <scope>NUCLEOTIDE SEQUENCE</scope>
    <source>
        <strain evidence="1">AU212A</strain>
    </source>
</reference>
<dbReference type="EMBL" id="CAJVPM010012624">
    <property type="protein sequence ID" value="CAG8589558.1"/>
    <property type="molecule type" value="Genomic_DNA"/>
</dbReference>
<organism evidence="1 2">
    <name type="scientific">Scutellospora calospora</name>
    <dbReference type="NCBI Taxonomy" id="85575"/>
    <lineage>
        <taxon>Eukaryota</taxon>
        <taxon>Fungi</taxon>
        <taxon>Fungi incertae sedis</taxon>
        <taxon>Mucoromycota</taxon>
        <taxon>Glomeromycotina</taxon>
        <taxon>Glomeromycetes</taxon>
        <taxon>Diversisporales</taxon>
        <taxon>Gigasporaceae</taxon>
        <taxon>Scutellospora</taxon>
    </lineage>
</organism>
<comment type="caution">
    <text evidence="1">The sequence shown here is derived from an EMBL/GenBank/DDBJ whole genome shotgun (WGS) entry which is preliminary data.</text>
</comment>
<name>A0ACA9MFN6_9GLOM</name>
<dbReference type="Proteomes" id="UP000789860">
    <property type="component" value="Unassembled WGS sequence"/>
</dbReference>
<proteinExistence type="predicted"/>
<evidence type="ECO:0000313" key="1">
    <source>
        <dbReference type="EMBL" id="CAG8589558.1"/>
    </source>
</evidence>
<sequence>LDIENNSFYTSLHSKPVITKNIEEQAQDNERQSHNNEQSQDSEGQLQDSERQVKDNKEQRPLLLLQHKLHDITNSANIDITISDWLVFFFLKK</sequence>